<dbReference type="EMBL" id="QBML01000034">
    <property type="protein sequence ID" value="PZO37073.1"/>
    <property type="molecule type" value="Genomic_DNA"/>
</dbReference>
<dbReference type="AlphaFoldDB" id="A0A2W4VW66"/>
<evidence type="ECO:0000313" key="1">
    <source>
        <dbReference type="EMBL" id="PZO37073.1"/>
    </source>
</evidence>
<evidence type="ECO:0000313" key="2">
    <source>
        <dbReference type="Proteomes" id="UP000249467"/>
    </source>
</evidence>
<sequence>MAKLAIDSQIEEEKQASIFDVVVNFFKENNWSFLQHETEPILRMGYQGENGDWTCTVRTREEPSQFVFYSVCPVNIPPKKRLAIAEFLTRVNFGLIIGNFEMDLQDGEVRYKTYGIGGAENSLDLPIIGRLIFINTMTMDKYLPSIMSVVYANVSIDEAIKQIEQQVDS</sequence>
<organism evidence="1 2">
    <name type="scientific">Pseudanabaena frigida</name>
    <dbReference type="NCBI Taxonomy" id="945775"/>
    <lineage>
        <taxon>Bacteria</taxon>
        <taxon>Bacillati</taxon>
        <taxon>Cyanobacteriota</taxon>
        <taxon>Cyanophyceae</taxon>
        <taxon>Pseudanabaenales</taxon>
        <taxon>Pseudanabaenaceae</taxon>
        <taxon>Pseudanabaena</taxon>
    </lineage>
</organism>
<gene>
    <name evidence="1" type="ORF">DCF19_19810</name>
</gene>
<dbReference type="Proteomes" id="UP000249467">
    <property type="component" value="Unassembled WGS sequence"/>
</dbReference>
<evidence type="ECO:0008006" key="3">
    <source>
        <dbReference type="Google" id="ProtNLM"/>
    </source>
</evidence>
<dbReference type="CDD" id="cd17033">
    <property type="entry name" value="DR1245-like"/>
    <property type="match status" value="1"/>
</dbReference>
<proteinExistence type="predicted"/>
<dbReference type="InterPro" id="IPR019660">
    <property type="entry name" value="Put_sensory_transdc_reg_YbjN"/>
</dbReference>
<name>A0A2W4VW66_9CYAN</name>
<reference evidence="1 2" key="2">
    <citation type="submission" date="2018-06" db="EMBL/GenBank/DDBJ databases">
        <title>Metagenomic assembly of (sub)arctic Cyanobacteria and their associated microbiome from non-axenic cultures.</title>
        <authorList>
            <person name="Baurain D."/>
        </authorList>
    </citation>
    <scope>NUCLEOTIDE SEQUENCE [LARGE SCALE GENOMIC DNA]</scope>
    <source>
        <strain evidence="1">ULC066bin1</strain>
    </source>
</reference>
<comment type="caution">
    <text evidence="1">The sequence shown here is derived from an EMBL/GenBank/DDBJ whole genome shotgun (WGS) entry which is preliminary data.</text>
</comment>
<accession>A0A2W4VW66</accession>
<protein>
    <recommendedName>
        <fullName evidence="3">YbjN domain-containing protein</fullName>
    </recommendedName>
</protein>
<dbReference type="Pfam" id="PF10722">
    <property type="entry name" value="YbjN"/>
    <property type="match status" value="1"/>
</dbReference>
<reference evidence="1 2" key="1">
    <citation type="submission" date="2018-04" db="EMBL/GenBank/DDBJ databases">
        <authorList>
            <person name="Go L.Y."/>
            <person name="Mitchell J.A."/>
        </authorList>
    </citation>
    <scope>NUCLEOTIDE SEQUENCE [LARGE SCALE GENOMIC DNA]</scope>
    <source>
        <strain evidence="1">ULC066bin1</strain>
    </source>
</reference>